<protein>
    <submittedName>
        <fullName evidence="2">SigmaK-factor processing regulatory protein BofA</fullName>
    </submittedName>
</protein>
<feature type="transmembrane region" description="Helical" evidence="1">
    <location>
        <begin position="65"/>
        <end position="87"/>
    </location>
</feature>
<name>A0A6N3ECC5_9CLOT</name>
<sequence>MEQLTQLVTTNPIIFGIVGLAILFIILKLFKWPLKILLNGVFGVILLYLVNFIGGQVGYPNLIGINWITALVAGFLGVPGVAVLVIFKLFM</sequence>
<keyword evidence="1" id="KW-0812">Transmembrane</keyword>
<evidence type="ECO:0000256" key="1">
    <source>
        <dbReference type="SAM" id="Phobius"/>
    </source>
</evidence>
<dbReference type="NCBIfam" id="TIGR02862">
    <property type="entry name" value="spore_BofA"/>
    <property type="match status" value="1"/>
</dbReference>
<dbReference type="AlphaFoldDB" id="A0A6N3ECC5"/>
<dbReference type="Pfam" id="PF07441">
    <property type="entry name" value="BofA"/>
    <property type="match status" value="1"/>
</dbReference>
<accession>A0A6N3ECC5</accession>
<organism evidence="2">
    <name type="scientific">Clostridium paraputrificum</name>
    <dbReference type="NCBI Taxonomy" id="29363"/>
    <lineage>
        <taxon>Bacteria</taxon>
        <taxon>Bacillati</taxon>
        <taxon>Bacillota</taxon>
        <taxon>Clostridia</taxon>
        <taxon>Eubacteriales</taxon>
        <taxon>Clostridiaceae</taxon>
        <taxon>Clostridium</taxon>
    </lineage>
</organism>
<dbReference type="InterPro" id="IPR010001">
    <property type="entry name" value="BofA"/>
</dbReference>
<dbReference type="EMBL" id="CACRTV010000051">
    <property type="protein sequence ID" value="VYU36361.1"/>
    <property type="molecule type" value="Genomic_DNA"/>
</dbReference>
<keyword evidence="1" id="KW-1133">Transmembrane helix</keyword>
<feature type="transmembrane region" description="Helical" evidence="1">
    <location>
        <begin position="12"/>
        <end position="30"/>
    </location>
</feature>
<feature type="transmembrane region" description="Helical" evidence="1">
    <location>
        <begin position="37"/>
        <end position="59"/>
    </location>
</feature>
<keyword evidence="1" id="KW-0472">Membrane</keyword>
<proteinExistence type="predicted"/>
<dbReference type="RefSeq" id="WP_156561404.1">
    <property type="nucleotide sequence ID" value="NZ_CACRTV010000051.1"/>
</dbReference>
<evidence type="ECO:0000313" key="2">
    <source>
        <dbReference type="EMBL" id="VYU36361.1"/>
    </source>
</evidence>
<reference evidence="2" key="1">
    <citation type="submission" date="2019-11" db="EMBL/GenBank/DDBJ databases">
        <authorList>
            <person name="Feng L."/>
        </authorList>
    </citation>
    <scope>NUCLEOTIDE SEQUENCE</scope>
    <source>
        <strain evidence="2">CParaputrificumLFYP93</strain>
    </source>
</reference>
<gene>
    <name evidence="2" type="ORF">CPLFYP93_02100</name>
</gene>